<proteinExistence type="predicted"/>
<gene>
    <name evidence="4" type="ORF">HUJ06_026751</name>
</gene>
<keyword evidence="1" id="KW-0611">Plant defense</keyword>
<dbReference type="Pfam" id="PF00931">
    <property type="entry name" value="NB-ARC"/>
    <property type="match status" value="1"/>
</dbReference>
<dbReference type="PANTHER" id="PTHR33463">
    <property type="entry name" value="NB-ARC DOMAIN-CONTAINING PROTEIN-RELATED"/>
    <property type="match status" value="1"/>
</dbReference>
<dbReference type="PRINTS" id="PR00364">
    <property type="entry name" value="DISEASERSIST"/>
</dbReference>
<keyword evidence="2" id="KW-0067">ATP-binding</keyword>
<dbReference type="SUPFAM" id="SSF52540">
    <property type="entry name" value="P-loop containing nucleoside triphosphate hydrolases"/>
    <property type="match status" value="1"/>
</dbReference>
<dbReference type="Gene3D" id="3.40.50.300">
    <property type="entry name" value="P-loop containing nucleotide triphosphate hydrolases"/>
    <property type="match status" value="1"/>
</dbReference>
<protein>
    <recommendedName>
        <fullName evidence="3">NB-ARC domain-containing protein</fullName>
    </recommendedName>
</protein>
<dbReference type="InterPro" id="IPR050905">
    <property type="entry name" value="Plant_NBS-LRR"/>
</dbReference>
<keyword evidence="2" id="KW-0547">Nucleotide-binding</keyword>
<dbReference type="Proteomes" id="UP000607653">
    <property type="component" value="Unassembled WGS sequence"/>
</dbReference>
<dbReference type="GO" id="GO:0043531">
    <property type="term" value="F:ADP binding"/>
    <property type="evidence" value="ECO:0007669"/>
    <property type="project" value="InterPro"/>
</dbReference>
<evidence type="ECO:0000256" key="1">
    <source>
        <dbReference type="ARBA" id="ARBA00022821"/>
    </source>
</evidence>
<dbReference type="GO" id="GO:0006952">
    <property type="term" value="P:defense response"/>
    <property type="evidence" value="ECO:0007669"/>
    <property type="project" value="UniProtKB-KW"/>
</dbReference>
<comment type="caution">
    <text evidence="4">The sequence shown here is derived from an EMBL/GenBank/DDBJ whole genome shotgun (WGS) entry which is preliminary data.</text>
</comment>
<dbReference type="FunFam" id="1.10.8.430:FF:000003">
    <property type="entry name" value="Probable disease resistance protein At5g66910"/>
    <property type="match status" value="1"/>
</dbReference>
<sequence>MIGLYGTGGVGKTTLLRRINNEFVLKTENNSHFDAVIWVVVSKELNTTQIRKQIGDQLEIPRKEDKSLVAEATDIFRLLSLKNKKFFDIEEIRIPHPSTVTKSNNKSKVIFTTRSRSEHICGVMKAKKKFKVECLNDNEAWNLFQETVGEDTLNYHPDKPQLARDVVKERGGLPLALITIGRAMTMKKTPQEWEHAITMLQRSPAEISGMDEKIRDCFVYCSLFPEDFCINMERVIEYWIGKGFIKGYEEMREAMNEEYDIIATLKRRVKMHDVIRDMALWIVNEYGRNNKNKNLHLVVRYQELMDASKLILKWQGANRIFMLPPSPFSGVDDYEVQQINENEAL</sequence>
<evidence type="ECO:0000259" key="3">
    <source>
        <dbReference type="Pfam" id="PF00931"/>
    </source>
</evidence>
<keyword evidence="5" id="KW-1185">Reference proteome</keyword>
<reference evidence="4 5" key="1">
    <citation type="journal article" date="2020" name="Mol. Biol. Evol.">
        <title>Distinct Expression and Methylation Patterns for Genes with Different Fates following a Single Whole-Genome Duplication in Flowering Plants.</title>
        <authorList>
            <person name="Shi T."/>
            <person name="Rahmani R.S."/>
            <person name="Gugger P.F."/>
            <person name="Wang M."/>
            <person name="Li H."/>
            <person name="Zhang Y."/>
            <person name="Li Z."/>
            <person name="Wang Q."/>
            <person name="Van de Peer Y."/>
            <person name="Marchal K."/>
            <person name="Chen J."/>
        </authorList>
    </citation>
    <scope>NUCLEOTIDE SEQUENCE [LARGE SCALE GENOMIC DNA]</scope>
    <source>
        <tissue evidence="4">Leaf</tissue>
    </source>
</reference>
<feature type="domain" description="NB-ARC" evidence="3">
    <location>
        <begin position="1"/>
        <end position="152"/>
    </location>
</feature>
<dbReference type="InterPro" id="IPR042197">
    <property type="entry name" value="Apaf_helical"/>
</dbReference>
<evidence type="ECO:0000313" key="4">
    <source>
        <dbReference type="EMBL" id="DAD25287.1"/>
    </source>
</evidence>
<name>A0A822XYA3_NELNU</name>
<dbReference type="AlphaFoldDB" id="A0A822XYA3"/>
<dbReference type="PANTHER" id="PTHR33463:SF220">
    <property type="entry name" value="NB-ARC DOMAIN-CONTAINING PROTEIN"/>
    <property type="match status" value="1"/>
</dbReference>
<dbReference type="EMBL" id="DUZY01000001">
    <property type="protein sequence ID" value="DAD25287.1"/>
    <property type="molecule type" value="Genomic_DNA"/>
</dbReference>
<dbReference type="Gene3D" id="1.10.8.430">
    <property type="entry name" value="Helical domain of apoptotic protease-activating factors"/>
    <property type="match status" value="1"/>
</dbReference>
<evidence type="ECO:0000256" key="2">
    <source>
        <dbReference type="ARBA" id="ARBA00022840"/>
    </source>
</evidence>
<dbReference type="GO" id="GO:0005524">
    <property type="term" value="F:ATP binding"/>
    <property type="evidence" value="ECO:0007669"/>
    <property type="project" value="UniProtKB-KW"/>
</dbReference>
<organism evidence="4 5">
    <name type="scientific">Nelumbo nucifera</name>
    <name type="common">Sacred lotus</name>
    <dbReference type="NCBI Taxonomy" id="4432"/>
    <lineage>
        <taxon>Eukaryota</taxon>
        <taxon>Viridiplantae</taxon>
        <taxon>Streptophyta</taxon>
        <taxon>Embryophyta</taxon>
        <taxon>Tracheophyta</taxon>
        <taxon>Spermatophyta</taxon>
        <taxon>Magnoliopsida</taxon>
        <taxon>Proteales</taxon>
        <taxon>Nelumbonaceae</taxon>
        <taxon>Nelumbo</taxon>
    </lineage>
</organism>
<dbReference type="InterPro" id="IPR002182">
    <property type="entry name" value="NB-ARC"/>
</dbReference>
<accession>A0A822XYA3</accession>
<evidence type="ECO:0000313" key="5">
    <source>
        <dbReference type="Proteomes" id="UP000607653"/>
    </source>
</evidence>
<dbReference type="InterPro" id="IPR027417">
    <property type="entry name" value="P-loop_NTPase"/>
</dbReference>